<reference evidence="2" key="2">
    <citation type="submission" date="2020-09" db="EMBL/GenBank/DDBJ databases">
        <authorList>
            <person name="Sun Q."/>
            <person name="Zhou Y."/>
        </authorList>
    </citation>
    <scope>NUCLEOTIDE SEQUENCE</scope>
    <source>
        <strain evidence="2">CGMCC 1.15725</strain>
    </source>
</reference>
<evidence type="ECO:0000313" key="3">
    <source>
        <dbReference type="Proteomes" id="UP000646365"/>
    </source>
</evidence>
<accession>A0A8J2YPJ7</accession>
<keyword evidence="1" id="KW-0812">Transmembrane</keyword>
<name>A0A8J2YPJ7_9PROT</name>
<comment type="caution">
    <text evidence="2">The sequence shown here is derived from an EMBL/GenBank/DDBJ whole genome shotgun (WGS) entry which is preliminary data.</text>
</comment>
<gene>
    <name evidence="2" type="ORF">GCM10011611_02790</name>
</gene>
<dbReference type="AlphaFoldDB" id="A0A8J2YPJ7"/>
<dbReference type="EMBL" id="BMJQ01000001">
    <property type="protein sequence ID" value="GGF00643.1"/>
    <property type="molecule type" value="Genomic_DNA"/>
</dbReference>
<protein>
    <submittedName>
        <fullName evidence="2">Uncharacterized protein</fullName>
    </submittedName>
</protein>
<feature type="transmembrane region" description="Helical" evidence="1">
    <location>
        <begin position="20"/>
        <end position="43"/>
    </location>
</feature>
<evidence type="ECO:0000313" key="2">
    <source>
        <dbReference type="EMBL" id="GGF00643.1"/>
    </source>
</evidence>
<keyword evidence="1" id="KW-1133">Transmembrane helix</keyword>
<reference evidence="2" key="1">
    <citation type="journal article" date="2014" name="Int. J. Syst. Evol. Microbiol.">
        <title>Complete genome sequence of Corynebacterium casei LMG S-19264T (=DSM 44701T), isolated from a smear-ripened cheese.</title>
        <authorList>
            <consortium name="US DOE Joint Genome Institute (JGI-PGF)"/>
            <person name="Walter F."/>
            <person name="Albersmeier A."/>
            <person name="Kalinowski J."/>
            <person name="Ruckert C."/>
        </authorList>
    </citation>
    <scope>NUCLEOTIDE SEQUENCE</scope>
    <source>
        <strain evidence="2">CGMCC 1.15725</strain>
    </source>
</reference>
<keyword evidence="3" id="KW-1185">Reference proteome</keyword>
<dbReference type="Proteomes" id="UP000646365">
    <property type="component" value="Unassembled WGS sequence"/>
</dbReference>
<sequence length="66" mass="7169">MSGLNLSRLSKTAPMPNVTLHGAGVAYSIASLFPCAIVTYLWAIKAEKSFRCKGEDVVVRTLETVR</sequence>
<organism evidence="2 3">
    <name type="scientific">Aliidongia dinghuensis</name>
    <dbReference type="NCBI Taxonomy" id="1867774"/>
    <lineage>
        <taxon>Bacteria</taxon>
        <taxon>Pseudomonadati</taxon>
        <taxon>Pseudomonadota</taxon>
        <taxon>Alphaproteobacteria</taxon>
        <taxon>Rhodospirillales</taxon>
        <taxon>Dongiaceae</taxon>
        <taxon>Aliidongia</taxon>
    </lineage>
</organism>
<evidence type="ECO:0000256" key="1">
    <source>
        <dbReference type="SAM" id="Phobius"/>
    </source>
</evidence>
<proteinExistence type="predicted"/>
<keyword evidence="1" id="KW-0472">Membrane</keyword>